<dbReference type="AlphaFoldDB" id="A0A1D1UVB6"/>
<comment type="caution">
    <text evidence="2">The sequence shown here is derived from an EMBL/GenBank/DDBJ whole genome shotgun (WGS) entry which is preliminary data.</text>
</comment>
<proteinExistence type="predicted"/>
<sequence length="103" mass="11463">MYYSDIAGASSHPASPIASGGTTVYSSVLSQYNRQSVPPGKSIEDLRKVPLYFGRFPFTYFRGVASDQHVRSFIPLSLPQGNKQCEFPSQESSRRTRKLMAIN</sequence>
<keyword evidence="3" id="KW-1185">Reference proteome</keyword>
<evidence type="ECO:0000313" key="2">
    <source>
        <dbReference type="EMBL" id="GAU92395.1"/>
    </source>
</evidence>
<evidence type="ECO:0000256" key="1">
    <source>
        <dbReference type="SAM" id="MobiDB-lite"/>
    </source>
</evidence>
<dbReference type="Proteomes" id="UP000186922">
    <property type="component" value="Unassembled WGS sequence"/>
</dbReference>
<accession>A0A1D1UVB6</accession>
<dbReference type="EMBL" id="BDGG01000002">
    <property type="protein sequence ID" value="GAU92395.1"/>
    <property type="molecule type" value="Genomic_DNA"/>
</dbReference>
<name>A0A1D1UVB6_RAMVA</name>
<reference evidence="2 3" key="1">
    <citation type="journal article" date="2016" name="Nat. Commun.">
        <title>Extremotolerant tardigrade genome and improved radiotolerance of human cultured cells by tardigrade-unique protein.</title>
        <authorList>
            <person name="Hashimoto T."/>
            <person name="Horikawa D.D."/>
            <person name="Saito Y."/>
            <person name="Kuwahara H."/>
            <person name="Kozuka-Hata H."/>
            <person name="Shin-I T."/>
            <person name="Minakuchi Y."/>
            <person name="Ohishi K."/>
            <person name="Motoyama A."/>
            <person name="Aizu T."/>
            <person name="Enomoto A."/>
            <person name="Kondo K."/>
            <person name="Tanaka S."/>
            <person name="Hara Y."/>
            <person name="Koshikawa S."/>
            <person name="Sagara H."/>
            <person name="Miura T."/>
            <person name="Yokobori S."/>
            <person name="Miyagawa K."/>
            <person name="Suzuki Y."/>
            <person name="Kubo T."/>
            <person name="Oyama M."/>
            <person name="Kohara Y."/>
            <person name="Fujiyama A."/>
            <person name="Arakawa K."/>
            <person name="Katayama T."/>
            <person name="Toyoda A."/>
            <person name="Kunieda T."/>
        </authorList>
    </citation>
    <scope>NUCLEOTIDE SEQUENCE [LARGE SCALE GENOMIC DNA]</scope>
    <source>
        <strain evidence="2 3">YOKOZUNA-1</strain>
    </source>
</reference>
<gene>
    <name evidence="2" type="primary">RvY_04480-1</name>
    <name evidence="2" type="synonym">RvY_04480.1</name>
    <name evidence="2" type="ORF">RvY_04480</name>
</gene>
<protein>
    <submittedName>
        <fullName evidence="2">Uncharacterized protein</fullName>
    </submittedName>
</protein>
<feature type="region of interest" description="Disordered" evidence="1">
    <location>
        <begin position="84"/>
        <end position="103"/>
    </location>
</feature>
<evidence type="ECO:0000313" key="3">
    <source>
        <dbReference type="Proteomes" id="UP000186922"/>
    </source>
</evidence>
<organism evidence="2 3">
    <name type="scientific">Ramazzottius varieornatus</name>
    <name type="common">Water bear</name>
    <name type="synonym">Tardigrade</name>
    <dbReference type="NCBI Taxonomy" id="947166"/>
    <lineage>
        <taxon>Eukaryota</taxon>
        <taxon>Metazoa</taxon>
        <taxon>Ecdysozoa</taxon>
        <taxon>Tardigrada</taxon>
        <taxon>Eutardigrada</taxon>
        <taxon>Parachela</taxon>
        <taxon>Hypsibioidea</taxon>
        <taxon>Ramazzottiidae</taxon>
        <taxon>Ramazzottius</taxon>
    </lineage>
</organism>